<keyword evidence="4" id="KW-0288">FMN</keyword>
<proteinExistence type="inferred from homology"/>
<sequence>MKIIGLNGSPRADGNTAKLVKEILSGASDNGADVQIFNLAKMNVAPCIGCYACKKDGTCILDDDMQKLYDEIQASDVIVLGSPIYMWEMTAQAKSFVDRLCAFIKPDFSTRLNGEKKLILAFTQGNPDSEMFNFYFEYLAKMFGFLAFNVEETIVVTGTVERSDILSQEFILETARQMGKDL</sequence>
<protein>
    <submittedName>
        <fullName evidence="7">Flavodoxin family protein</fullName>
    </submittedName>
</protein>
<dbReference type="RefSeq" id="WP_342126343.1">
    <property type="nucleotide sequence ID" value="NZ_JBCAUS010000002.1"/>
</dbReference>
<evidence type="ECO:0000256" key="1">
    <source>
        <dbReference type="ARBA" id="ARBA00001917"/>
    </source>
</evidence>
<dbReference type="InterPro" id="IPR029039">
    <property type="entry name" value="Flavoprotein-like_sf"/>
</dbReference>
<comment type="cofactor">
    <cofactor evidence="1">
        <name>FMN</name>
        <dbReference type="ChEBI" id="CHEBI:58210"/>
    </cofactor>
</comment>
<dbReference type="InterPro" id="IPR051796">
    <property type="entry name" value="ISF_SsuE-like"/>
</dbReference>
<dbReference type="Pfam" id="PF03358">
    <property type="entry name" value="FMN_red"/>
    <property type="match status" value="1"/>
</dbReference>
<evidence type="ECO:0000256" key="4">
    <source>
        <dbReference type="ARBA" id="ARBA00022643"/>
    </source>
</evidence>
<dbReference type="Proteomes" id="UP001396646">
    <property type="component" value="Unassembled WGS sequence"/>
</dbReference>
<comment type="caution">
    <text evidence="7">The sequence shown here is derived from an EMBL/GenBank/DDBJ whole genome shotgun (WGS) entry which is preliminary data.</text>
</comment>
<feature type="domain" description="NADPH-dependent FMN reductase-like" evidence="6">
    <location>
        <begin position="1"/>
        <end position="116"/>
    </location>
</feature>
<comment type="similarity">
    <text evidence="5">Belongs to the SsuE family. Isf subfamily.</text>
</comment>
<evidence type="ECO:0000256" key="5">
    <source>
        <dbReference type="ARBA" id="ARBA00038292"/>
    </source>
</evidence>
<dbReference type="PANTHER" id="PTHR43278:SF2">
    <property type="entry name" value="IRON-SULFUR FLAVOPROTEIN"/>
    <property type="match status" value="1"/>
</dbReference>
<accession>A0ABU9KSL7</accession>
<dbReference type="EMBL" id="JBCAUS010000002">
    <property type="protein sequence ID" value="MEL4304632.1"/>
    <property type="molecule type" value="Genomic_DNA"/>
</dbReference>
<comment type="cofactor">
    <cofactor evidence="2">
        <name>[4Fe-4S] cluster</name>
        <dbReference type="ChEBI" id="CHEBI:49883"/>
    </cofactor>
</comment>
<keyword evidence="8" id="KW-1185">Reference proteome</keyword>
<dbReference type="Gene3D" id="3.40.50.360">
    <property type="match status" value="1"/>
</dbReference>
<reference evidence="7 8" key="1">
    <citation type="submission" date="2024-04" db="EMBL/GenBank/DDBJ databases">
        <title>Methanococcoides sp. LMO-2.</title>
        <authorList>
            <person name="Liang L."/>
        </authorList>
    </citation>
    <scope>NUCLEOTIDE SEQUENCE [LARGE SCALE GENOMIC DNA]</scope>
    <source>
        <strain evidence="7 8">LMO-2</strain>
    </source>
</reference>
<gene>
    <name evidence="7" type="ORF">WOA13_02095</name>
</gene>
<keyword evidence="3" id="KW-0285">Flavoprotein</keyword>
<organism evidence="7 8">
    <name type="scientific">Methanococcoides cohabitans</name>
    <dbReference type="NCBI Taxonomy" id="3136559"/>
    <lineage>
        <taxon>Archaea</taxon>
        <taxon>Methanobacteriati</taxon>
        <taxon>Methanobacteriota</taxon>
        <taxon>Stenosarchaea group</taxon>
        <taxon>Methanomicrobia</taxon>
        <taxon>Methanosarcinales</taxon>
        <taxon>Methanosarcinaceae</taxon>
        <taxon>Methanococcoides</taxon>
    </lineage>
</organism>
<dbReference type="InterPro" id="IPR005025">
    <property type="entry name" value="FMN_Rdtase-like_dom"/>
</dbReference>
<evidence type="ECO:0000313" key="8">
    <source>
        <dbReference type="Proteomes" id="UP001396646"/>
    </source>
</evidence>
<dbReference type="PANTHER" id="PTHR43278">
    <property type="entry name" value="NAD(P)H-DEPENDENT FMN-CONTAINING OXIDOREDUCTASE YWQN-RELATED"/>
    <property type="match status" value="1"/>
</dbReference>
<evidence type="ECO:0000259" key="6">
    <source>
        <dbReference type="Pfam" id="PF03358"/>
    </source>
</evidence>
<evidence type="ECO:0000313" key="7">
    <source>
        <dbReference type="EMBL" id="MEL4304632.1"/>
    </source>
</evidence>
<name>A0ABU9KSL7_9EURY</name>
<evidence type="ECO:0000256" key="3">
    <source>
        <dbReference type="ARBA" id="ARBA00022630"/>
    </source>
</evidence>
<evidence type="ECO:0000256" key="2">
    <source>
        <dbReference type="ARBA" id="ARBA00001966"/>
    </source>
</evidence>
<dbReference type="SUPFAM" id="SSF52218">
    <property type="entry name" value="Flavoproteins"/>
    <property type="match status" value="1"/>
</dbReference>